<dbReference type="InterPro" id="IPR005754">
    <property type="entry name" value="Sortase"/>
</dbReference>
<evidence type="ECO:0000256" key="2">
    <source>
        <dbReference type="PIRSR" id="PIRSR605754-1"/>
    </source>
</evidence>
<evidence type="ECO:0000256" key="3">
    <source>
        <dbReference type="SAM" id="Phobius"/>
    </source>
</evidence>
<name>A0A1G9TAE1_9BACI</name>
<evidence type="ECO:0000256" key="1">
    <source>
        <dbReference type="ARBA" id="ARBA00022801"/>
    </source>
</evidence>
<dbReference type="SUPFAM" id="SSF63817">
    <property type="entry name" value="Sortase"/>
    <property type="match status" value="1"/>
</dbReference>
<dbReference type="NCBIfam" id="TIGR01076">
    <property type="entry name" value="sortase_fam"/>
    <property type="match status" value="1"/>
</dbReference>
<sequence length="193" mass="21464">MRGINRKTGIVLLFIGLILLSIPLYYEWKNGQEVAAMEKALTMVSESQGEPVELDSIEKLTVPKEQLNDVLDLEIPAIDLKQKVLPKTTEENLNVALTQIKQDQTLGEGNFTIAGHRGYRNGRYFSNLPDVPIGADIIVSNGGQKFVYEVKSLKKIKPTNVDILEDDKVNDKITLITCTTDGKKRIAVQGILK</sequence>
<protein>
    <submittedName>
        <fullName evidence="4">Sortase A</fullName>
    </submittedName>
</protein>
<dbReference type="EMBL" id="FNHF01000003">
    <property type="protein sequence ID" value="SDM44621.1"/>
    <property type="molecule type" value="Genomic_DNA"/>
</dbReference>
<feature type="transmembrane region" description="Helical" evidence="3">
    <location>
        <begin position="9"/>
        <end position="26"/>
    </location>
</feature>
<keyword evidence="3" id="KW-1133">Transmembrane helix</keyword>
<dbReference type="Gene3D" id="2.40.260.10">
    <property type="entry name" value="Sortase"/>
    <property type="match status" value="1"/>
</dbReference>
<dbReference type="Pfam" id="PF04203">
    <property type="entry name" value="Sortase"/>
    <property type="match status" value="1"/>
</dbReference>
<dbReference type="RefSeq" id="WP_342721505.1">
    <property type="nucleotide sequence ID" value="NZ_FNHF01000003.1"/>
</dbReference>
<evidence type="ECO:0000313" key="5">
    <source>
        <dbReference type="Proteomes" id="UP000182347"/>
    </source>
</evidence>
<feature type="active site" description="Acyl-thioester intermediate" evidence="2">
    <location>
        <position position="178"/>
    </location>
</feature>
<gene>
    <name evidence="4" type="ORF">SAMN05216244_2503</name>
</gene>
<dbReference type="STRING" id="482461.SAMN05216244_2503"/>
<evidence type="ECO:0000313" key="4">
    <source>
        <dbReference type="EMBL" id="SDM44621.1"/>
    </source>
</evidence>
<dbReference type="CDD" id="cd06166">
    <property type="entry name" value="Sortase_D_2"/>
    <property type="match status" value="1"/>
</dbReference>
<reference evidence="5" key="1">
    <citation type="submission" date="2016-10" db="EMBL/GenBank/DDBJ databases">
        <authorList>
            <person name="Varghese N."/>
            <person name="Submissions S."/>
        </authorList>
    </citation>
    <scope>NUCLEOTIDE SEQUENCE [LARGE SCALE GENOMIC DNA]</scope>
    <source>
        <strain evidence="5">CGMCC 1.6199</strain>
    </source>
</reference>
<keyword evidence="3" id="KW-0472">Membrane</keyword>
<organism evidence="4 5">
    <name type="scientific">Sediminibacillus halophilus</name>
    <dbReference type="NCBI Taxonomy" id="482461"/>
    <lineage>
        <taxon>Bacteria</taxon>
        <taxon>Bacillati</taxon>
        <taxon>Bacillota</taxon>
        <taxon>Bacilli</taxon>
        <taxon>Bacillales</taxon>
        <taxon>Bacillaceae</taxon>
        <taxon>Sediminibacillus</taxon>
    </lineage>
</organism>
<keyword evidence="5" id="KW-1185">Reference proteome</keyword>
<dbReference type="AlphaFoldDB" id="A0A1G9TAE1"/>
<accession>A0A1G9TAE1</accession>
<dbReference type="Proteomes" id="UP000182347">
    <property type="component" value="Unassembled WGS sequence"/>
</dbReference>
<dbReference type="GO" id="GO:0016787">
    <property type="term" value="F:hydrolase activity"/>
    <property type="evidence" value="ECO:0007669"/>
    <property type="project" value="UniProtKB-KW"/>
</dbReference>
<dbReference type="InterPro" id="IPR023365">
    <property type="entry name" value="Sortase_dom-sf"/>
</dbReference>
<keyword evidence="1" id="KW-0378">Hydrolase</keyword>
<keyword evidence="3" id="KW-0812">Transmembrane</keyword>
<dbReference type="InterPro" id="IPR042000">
    <property type="entry name" value="Sortase_D_2"/>
</dbReference>
<feature type="active site" description="Proton donor/acceptor" evidence="2">
    <location>
        <position position="116"/>
    </location>
</feature>
<proteinExistence type="predicted"/>